<evidence type="ECO:0000256" key="8">
    <source>
        <dbReference type="ARBA" id="ARBA00022946"/>
    </source>
</evidence>
<dbReference type="HAMAP" id="MF_00184">
    <property type="entry name" value="Thr_tRNA_synth"/>
    <property type="match status" value="1"/>
</dbReference>
<comment type="catalytic activity">
    <reaction evidence="12">
        <text>tRNA(Thr) + L-threonine + ATP = L-threonyl-tRNA(Thr) + AMP + diphosphate + H(+)</text>
        <dbReference type="Rhea" id="RHEA:24624"/>
        <dbReference type="Rhea" id="RHEA-COMP:9670"/>
        <dbReference type="Rhea" id="RHEA-COMP:9704"/>
        <dbReference type="ChEBI" id="CHEBI:15378"/>
        <dbReference type="ChEBI" id="CHEBI:30616"/>
        <dbReference type="ChEBI" id="CHEBI:33019"/>
        <dbReference type="ChEBI" id="CHEBI:57926"/>
        <dbReference type="ChEBI" id="CHEBI:78442"/>
        <dbReference type="ChEBI" id="CHEBI:78534"/>
        <dbReference type="ChEBI" id="CHEBI:456215"/>
        <dbReference type="EC" id="6.1.1.3"/>
    </reaction>
</comment>
<proteinExistence type="inferred from homology"/>
<keyword evidence="6" id="KW-0067">ATP-binding</keyword>
<evidence type="ECO:0000256" key="4">
    <source>
        <dbReference type="ARBA" id="ARBA00022598"/>
    </source>
</evidence>
<dbReference type="InterPro" id="IPR018163">
    <property type="entry name" value="Thr/Ala-tRNA-synth_IIc_edit"/>
</dbReference>
<evidence type="ECO:0000256" key="1">
    <source>
        <dbReference type="ARBA" id="ARBA00004305"/>
    </source>
</evidence>
<feature type="region of interest" description="Disordered" evidence="13">
    <location>
        <begin position="241"/>
        <end position="263"/>
    </location>
</feature>
<protein>
    <recommendedName>
        <fullName evidence="3">threonine--tRNA ligase</fullName>
        <ecNumber evidence="3">6.1.1.3</ecNumber>
    </recommendedName>
    <alternativeName>
        <fullName evidence="11">Threonyl-tRNA synthetase</fullName>
    </alternativeName>
</protein>
<dbReference type="NCBIfam" id="TIGR00418">
    <property type="entry name" value="thrS"/>
    <property type="match status" value="1"/>
</dbReference>
<dbReference type="Pfam" id="PF00587">
    <property type="entry name" value="tRNA-synt_2b"/>
    <property type="match status" value="1"/>
</dbReference>
<comment type="caution">
    <text evidence="15">The sequence shown here is derived from an EMBL/GenBank/DDBJ whole genome shotgun (WGS) entry which is preliminary data.</text>
</comment>
<dbReference type="SMART" id="SM00863">
    <property type="entry name" value="tRNA_SAD"/>
    <property type="match status" value="1"/>
</dbReference>
<feature type="domain" description="Aminoacyl-transfer RNA synthetases class-II family profile" evidence="14">
    <location>
        <begin position="179"/>
        <end position="469"/>
    </location>
</feature>
<dbReference type="AlphaFoldDB" id="A0A1Y2CP20"/>
<evidence type="ECO:0000256" key="13">
    <source>
        <dbReference type="SAM" id="MobiDB-lite"/>
    </source>
</evidence>
<dbReference type="Gene3D" id="3.30.930.10">
    <property type="entry name" value="Bira Bifunctional Protein, Domain 2"/>
    <property type="match status" value="1"/>
</dbReference>
<evidence type="ECO:0000256" key="11">
    <source>
        <dbReference type="ARBA" id="ARBA00031900"/>
    </source>
</evidence>
<dbReference type="PRINTS" id="PR01047">
    <property type="entry name" value="TRNASYNTHTHR"/>
</dbReference>
<dbReference type="PANTHER" id="PTHR11451">
    <property type="entry name" value="THREONINE-TRNA LIGASE"/>
    <property type="match status" value="1"/>
</dbReference>
<keyword evidence="7" id="KW-0648">Protein biosynthesis</keyword>
<evidence type="ECO:0000256" key="6">
    <source>
        <dbReference type="ARBA" id="ARBA00022840"/>
    </source>
</evidence>
<dbReference type="CDD" id="cd00771">
    <property type="entry name" value="ThrRS_core"/>
    <property type="match status" value="1"/>
</dbReference>
<dbReference type="STRING" id="329046.A0A1Y2CP20"/>
<dbReference type="EC" id="6.1.1.3" evidence="3"/>
<dbReference type="InterPro" id="IPR045864">
    <property type="entry name" value="aa-tRNA-synth_II/BPL/LPL"/>
</dbReference>
<dbReference type="SUPFAM" id="SSF52954">
    <property type="entry name" value="Class II aaRS ABD-related"/>
    <property type="match status" value="2"/>
</dbReference>
<evidence type="ECO:0000313" key="16">
    <source>
        <dbReference type="Proteomes" id="UP000193642"/>
    </source>
</evidence>
<evidence type="ECO:0000256" key="10">
    <source>
        <dbReference type="ARBA" id="ARBA00023146"/>
    </source>
</evidence>
<dbReference type="PANTHER" id="PTHR11451:SF44">
    <property type="entry name" value="THREONINE--TRNA LIGASE, CHLOROPLASTIC_MITOCHONDRIAL 2"/>
    <property type="match status" value="1"/>
</dbReference>
<dbReference type="SUPFAM" id="SSF55681">
    <property type="entry name" value="Class II aaRS and biotin synthetases"/>
    <property type="match status" value="1"/>
</dbReference>
<dbReference type="GO" id="GO:0005524">
    <property type="term" value="F:ATP binding"/>
    <property type="evidence" value="ECO:0007669"/>
    <property type="project" value="UniProtKB-KW"/>
</dbReference>
<dbReference type="Gene3D" id="3.40.50.800">
    <property type="entry name" value="Anticodon-binding domain"/>
    <property type="match status" value="1"/>
</dbReference>
<keyword evidence="8" id="KW-0809">Transit peptide</keyword>
<accession>A0A1Y2CP20</accession>
<dbReference type="InterPro" id="IPR006195">
    <property type="entry name" value="aa-tRNA-synth_II"/>
</dbReference>
<evidence type="ECO:0000256" key="12">
    <source>
        <dbReference type="ARBA" id="ARBA00049515"/>
    </source>
</evidence>
<dbReference type="OrthoDB" id="5423599at2759"/>
<dbReference type="Pfam" id="PF07973">
    <property type="entry name" value="tRNA_SAD"/>
    <property type="match status" value="1"/>
</dbReference>
<name>A0A1Y2CP20_9FUNG</name>
<comment type="similarity">
    <text evidence="2">Belongs to the class-II aminoacyl-tRNA synthetase family.</text>
</comment>
<keyword evidence="5" id="KW-0547">Nucleotide-binding</keyword>
<keyword evidence="9" id="KW-0496">Mitochondrion</keyword>
<keyword evidence="16" id="KW-1185">Reference proteome</keyword>
<dbReference type="GO" id="GO:0004829">
    <property type="term" value="F:threonine-tRNA ligase activity"/>
    <property type="evidence" value="ECO:0007669"/>
    <property type="project" value="UniProtKB-EC"/>
</dbReference>
<dbReference type="InterPro" id="IPR012947">
    <property type="entry name" value="tRNA_SAD"/>
</dbReference>
<dbReference type="InterPro" id="IPR002320">
    <property type="entry name" value="Thr-tRNA-ligase_IIa"/>
</dbReference>
<evidence type="ECO:0000259" key="14">
    <source>
        <dbReference type="PROSITE" id="PS50862"/>
    </source>
</evidence>
<evidence type="ECO:0000313" key="15">
    <source>
        <dbReference type="EMBL" id="ORY48065.1"/>
    </source>
</evidence>
<keyword evidence="4" id="KW-0436">Ligase</keyword>
<dbReference type="GO" id="GO:0006435">
    <property type="term" value="P:threonyl-tRNA aminoacylation"/>
    <property type="evidence" value="ECO:0007669"/>
    <property type="project" value="InterPro"/>
</dbReference>
<reference evidence="15 16" key="1">
    <citation type="submission" date="2016-07" db="EMBL/GenBank/DDBJ databases">
        <title>Pervasive Adenine N6-methylation of Active Genes in Fungi.</title>
        <authorList>
            <consortium name="DOE Joint Genome Institute"/>
            <person name="Mondo S.J."/>
            <person name="Dannebaum R.O."/>
            <person name="Kuo R.C."/>
            <person name="Labutti K."/>
            <person name="Haridas S."/>
            <person name="Kuo A."/>
            <person name="Salamov A."/>
            <person name="Ahrendt S.R."/>
            <person name="Lipzen A."/>
            <person name="Sullivan W."/>
            <person name="Andreopoulos W.B."/>
            <person name="Clum A."/>
            <person name="Lindquist E."/>
            <person name="Daum C."/>
            <person name="Ramamoorthy G.K."/>
            <person name="Gryganskyi A."/>
            <person name="Culley D."/>
            <person name="Magnuson J.K."/>
            <person name="James T.Y."/>
            <person name="O'Malley M.A."/>
            <person name="Stajich J.E."/>
            <person name="Spatafora J.W."/>
            <person name="Visel A."/>
            <person name="Grigoriev I.V."/>
        </authorList>
    </citation>
    <scope>NUCLEOTIDE SEQUENCE [LARGE SCALE GENOMIC DNA]</scope>
    <source>
        <strain evidence="15 16">JEL800</strain>
    </source>
</reference>
<dbReference type="SUPFAM" id="SSF55186">
    <property type="entry name" value="ThrRS/AlaRS common domain"/>
    <property type="match status" value="1"/>
</dbReference>
<dbReference type="Proteomes" id="UP000193642">
    <property type="component" value="Unassembled WGS sequence"/>
</dbReference>
<evidence type="ECO:0000256" key="3">
    <source>
        <dbReference type="ARBA" id="ARBA00013163"/>
    </source>
</evidence>
<dbReference type="PROSITE" id="PS50862">
    <property type="entry name" value="AA_TRNA_LIGASE_II"/>
    <property type="match status" value="1"/>
</dbReference>
<dbReference type="InterPro" id="IPR033728">
    <property type="entry name" value="ThrRS_core"/>
</dbReference>
<dbReference type="InterPro" id="IPR004154">
    <property type="entry name" value="Anticodon-bd"/>
</dbReference>
<evidence type="ECO:0000256" key="9">
    <source>
        <dbReference type="ARBA" id="ARBA00023128"/>
    </source>
</evidence>
<evidence type="ECO:0000256" key="5">
    <source>
        <dbReference type="ARBA" id="ARBA00022741"/>
    </source>
</evidence>
<keyword evidence="10 15" id="KW-0030">Aminoacyl-tRNA synthetase</keyword>
<comment type="subcellular location">
    <subcellularLocation>
        <location evidence="1">Mitochondrion matrix</location>
    </subcellularLocation>
</comment>
<sequence>MDHLKNSIASLSGSVYHASTSDLDAIAKLMNSLATSKSKFEYMAVSRATAMDLFAYSPLKLALLARIPDSDTITLYKCGDFIDLCRGPHVPHTGLLGASKLLRTASATLSPSLLTANSSTTTASSLSRIYGITFPRPKQLTQWTADQEDAIQRDHRTIGKQQQLFAFHPMSPGSAFMLPHGTRIANRLIDLVRREYRRGGYHEVVTPLVFNKELWVTSGHWENYREDMFVVKGGSEEAKHVHSAGCGHSHNHDKESEAEEEHGLKPMNCPGHCLVFANKSYSYRELPVRLAEFSPLHRNESSGSLSGLTRVRKFHQDDAHIFCTPAQIQSEISSTLTLISKIYTALQFPDYTLALSTRPEKAIGSLDQWHAAETALKNALDATSKPYTIKEGDGAFYGPKIDVMVRDAMGRNHQTATIQLDFQLPQRFGLHYVSEDGSHKTPVMIHRAALGSVERMMGILCEHYGGRWPFWMSPRQAVVVPAVPEEAVVEYAEAVGKALAGAGVGWEAEVVKERIGKGKKGEEVFDVGEENGYFYVDAKLGDVDQTLGKRVRDAWVARYNYVLVVGKKELENGTVNVRVNSGGVGKKDENLGEMTVEQVVKLWKGLYPKSN</sequence>
<gene>
    <name evidence="15" type="ORF">BCR33DRAFT_735589</name>
</gene>
<evidence type="ECO:0000256" key="7">
    <source>
        <dbReference type="ARBA" id="ARBA00022917"/>
    </source>
</evidence>
<dbReference type="Pfam" id="PF03129">
    <property type="entry name" value="HGTP_anticodon"/>
    <property type="match status" value="1"/>
</dbReference>
<dbReference type="Gene3D" id="3.30.980.10">
    <property type="entry name" value="Threonyl-trna Synthetase, Chain A, domain 2"/>
    <property type="match status" value="1"/>
</dbReference>
<dbReference type="InterPro" id="IPR002314">
    <property type="entry name" value="aa-tRNA-synt_IIb"/>
</dbReference>
<dbReference type="InterPro" id="IPR036621">
    <property type="entry name" value="Anticodon-bd_dom_sf"/>
</dbReference>
<evidence type="ECO:0000256" key="2">
    <source>
        <dbReference type="ARBA" id="ARBA00008226"/>
    </source>
</evidence>
<dbReference type="FunFam" id="3.30.930.10:FF:000039">
    <property type="entry name" value="Threonyl-tRNA synthetase, mitochondrial"/>
    <property type="match status" value="1"/>
</dbReference>
<dbReference type="GO" id="GO:0005759">
    <property type="term" value="C:mitochondrial matrix"/>
    <property type="evidence" value="ECO:0007669"/>
    <property type="project" value="UniProtKB-SubCell"/>
</dbReference>
<dbReference type="EMBL" id="MCGO01000012">
    <property type="protein sequence ID" value="ORY48065.1"/>
    <property type="molecule type" value="Genomic_DNA"/>
</dbReference>
<organism evidence="15 16">
    <name type="scientific">Rhizoclosmatium globosum</name>
    <dbReference type="NCBI Taxonomy" id="329046"/>
    <lineage>
        <taxon>Eukaryota</taxon>
        <taxon>Fungi</taxon>
        <taxon>Fungi incertae sedis</taxon>
        <taxon>Chytridiomycota</taxon>
        <taxon>Chytridiomycota incertae sedis</taxon>
        <taxon>Chytridiomycetes</taxon>
        <taxon>Chytridiales</taxon>
        <taxon>Chytriomycetaceae</taxon>
        <taxon>Rhizoclosmatium</taxon>
    </lineage>
</organism>